<dbReference type="GO" id="GO:0005506">
    <property type="term" value="F:iron ion binding"/>
    <property type="evidence" value="ECO:0007669"/>
    <property type="project" value="InterPro"/>
</dbReference>
<dbReference type="GO" id="GO:0016705">
    <property type="term" value="F:oxidoreductase activity, acting on paired donors, with incorporation or reduction of molecular oxygen"/>
    <property type="evidence" value="ECO:0007669"/>
    <property type="project" value="InterPro"/>
</dbReference>
<dbReference type="OrthoDB" id="1470350at2759"/>
<dbReference type="EMBL" id="JAPQKT010000012">
    <property type="protein sequence ID" value="KAJ5215183.1"/>
    <property type="molecule type" value="Genomic_DNA"/>
</dbReference>
<dbReference type="InterPro" id="IPR036396">
    <property type="entry name" value="Cyt_P450_sf"/>
</dbReference>
<dbReference type="GO" id="GO:0020037">
    <property type="term" value="F:heme binding"/>
    <property type="evidence" value="ECO:0007669"/>
    <property type="project" value="InterPro"/>
</dbReference>
<protein>
    <submittedName>
        <fullName evidence="1">Uncharacterized protein</fullName>
    </submittedName>
</protein>
<dbReference type="SUPFAM" id="SSF48264">
    <property type="entry name" value="Cytochrome P450"/>
    <property type="match status" value="1"/>
</dbReference>
<accession>A0A9W9N9Z4</accession>
<dbReference type="RefSeq" id="XP_056494935.1">
    <property type="nucleotide sequence ID" value="XM_056650579.1"/>
</dbReference>
<keyword evidence="2" id="KW-1185">Reference proteome</keyword>
<gene>
    <name evidence="1" type="ORF">N7469_011674</name>
</gene>
<name>A0A9W9N9Z4_PENCI</name>
<dbReference type="Proteomes" id="UP001147733">
    <property type="component" value="Unassembled WGS sequence"/>
</dbReference>
<dbReference type="GO" id="GO:0004497">
    <property type="term" value="F:monooxygenase activity"/>
    <property type="evidence" value="ECO:0007669"/>
    <property type="project" value="InterPro"/>
</dbReference>
<evidence type="ECO:0000313" key="1">
    <source>
        <dbReference type="EMBL" id="KAJ5215183.1"/>
    </source>
</evidence>
<comment type="caution">
    <text evidence="1">The sequence shown here is derived from an EMBL/GenBank/DDBJ whole genome shotgun (WGS) entry which is preliminary data.</text>
</comment>
<evidence type="ECO:0000313" key="2">
    <source>
        <dbReference type="Proteomes" id="UP001147733"/>
    </source>
</evidence>
<dbReference type="AlphaFoldDB" id="A0A9W9N9Z4"/>
<organism evidence="1 2">
    <name type="scientific">Penicillium citrinum</name>
    <dbReference type="NCBI Taxonomy" id="5077"/>
    <lineage>
        <taxon>Eukaryota</taxon>
        <taxon>Fungi</taxon>
        <taxon>Dikarya</taxon>
        <taxon>Ascomycota</taxon>
        <taxon>Pezizomycotina</taxon>
        <taxon>Eurotiomycetes</taxon>
        <taxon>Eurotiomycetidae</taxon>
        <taxon>Eurotiales</taxon>
        <taxon>Aspergillaceae</taxon>
        <taxon>Penicillium</taxon>
    </lineage>
</organism>
<dbReference type="GeneID" id="81389746"/>
<reference evidence="1" key="1">
    <citation type="submission" date="2022-11" db="EMBL/GenBank/DDBJ databases">
        <authorList>
            <person name="Petersen C."/>
        </authorList>
    </citation>
    <scope>NUCLEOTIDE SEQUENCE</scope>
    <source>
        <strain evidence="1">IBT 23319</strain>
    </source>
</reference>
<reference evidence="1" key="2">
    <citation type="journal article" date="2023" name="IMA Fungus">
        <title>Comparative genomic study of the Penicillium genus elucidates a diverse pangenome and 15 lateral gene transfer events.</title>
        <authorList>
            <person name="Petersen C."/>
            <person name="Sorensen T."/>
            <person name="Nielsen M.R."/>
            <person name="Sondergaard T.E."/>
            <person name="Sorensen J.L."/>
            <person name="Fitzpatrick D.A."/>
            <person name="Frisvad J.C."/>
            <person name="Nielsen K.L."/>
        </authorList>
    </citation>
    <scope>NUCLEOTIDE SEQUENCE</scope>
    <source>
        <strain evidence="1">IBT 23319</strain>
    </source>
</reference>
<proteinExistence type="predicted"/>
<sequence length="63" mass="7058">MKADTPEWRAAHKFLPPGLGPKAVRHYAPTMQQTVEDAFTVFDVLDEQSEAWKNAGAKAFQRA</sequence>